<sequence>MQTVDARGKMCPQPVIMTKKAIEAGASEIKVIVDNAIAGQNVTRLLKSKGFEVVLEAENDLDIAVTGIRGDGPSEGEDGTSPSEDTRGGSNGPSGDSKAIAVIITKDILGGADRDLGEILIKGFLGTLHQLDDELIPETLAFMNEGVRLALKDSSTCESIIELEKKGCRILVCGTCVNHFGIADQVGVGEISNMFDISEAMLKADSILSL</sequence>
<dbReference type="EMBL" id="JAKGUD010000003">
    <property type="protein sequence ID" value="MCF4141929.1"/>
    <property type="molecule type" value="Genomic_DNA"/>
</dbReference>
<dbReference type="NCBIfam" id="TIGR03527">
    <property type="entry name" value="selenium_YedF"/>
    <property type="match status" value="1"/>
</dbReference>
<dbReference type="Gene3D" id="3.30.110.40">
    <property type="entry name" value="TusA-like domain"/>
    <property type="match status" value="1"/>
</dbReference>
<dbReference type="CDD" id="cd03421">
    <property type="entry name" value="SirA_like_N"/>
    <property type="match status" value="1"/>
</dbReference>
<dbReference type="Proteomes" id="UP001200430">
    <property type="component" value="Unassembled WGS sequence"/>
</dbReference>
<organism evidence="3 4">
    <name type="scientific">Dethiosulfovibrio marinus</name>
    <dbReference type="NCBI Taxonomy" id="133532"/>
    <lineage>
        <taxon>Bacteria</taxon>
        <taxon>Thermotogati</taxon>
        <taxon>Synergistota</taxon>
        <taxon>Synergistia</taxon>
        <taxon>Synergistales</taxon>
        <taxon>Dethiosulfovibrionaceae</taxon>
        <taxon>Dethiosulfovibrio</taxon>
    </lineage>
</organism>
<evidence type="ECO:0000256" key="1">
    <source>
        <dbReference type="SAM" id="MobiDB-lite"/>
    </source>
</evidence>
<comment type="caution">
    <text evidence="3">The sequence shown here is derived from an EMBL/GenBank/DDBJ whole genome shotgun (WGS) entry which is preliminary data.</text>
</comment>
<proteinExistence type="predicted"/>
<dbReference type="SUPFAM" id="SSF64307">
    <property type="entry name" value="SirA-like"/>
    <property type="match status" value="1"/>
</dbReference>
<dbReference type="RefSeq" id="WP_236098691.1">
    <property type="nucleotide sequence ID" value="NZ_JAKGUD010000003.1"/>
</dbReference>
<reference evidence="3 4" key="1">
    <citation type="submission" date="2022-01" db="EMBL/GenBank/DDBJ databases">
        <title>Dethiosulfovibrio faecalis sp. nov., a novel proteolytic, non-sulfur-reducing bacterium isolated from a marine aquaculture solid waste bioreactor.</title>
        <authorList>
            <person name="Grabowski S."/>
            <person name="Apolinario E."/>
            <person name="Schneider N."/>
            <person name="Marshall C.W."/>
            <person name="Sowers K.R."/>
        </authorList>
    </citation>
    <scope>NUCLEOTIDE SEQUENCE [LARGE SCALE GENOMIC DNA]</scope>
    <source>
        <strain evidence="3 4">DSM 12537</strain>
    </source>
</reference>
<evidence type="ECO:0000259" key="2">
    <source>
        <dbReference type="Pfam" id="PF01206"/>
    </source>
</evidence>
<feature type="domain" description="UPF0033" evidence="2">
    <location>
        <begin position="3"/>
        <end position="60"/>
    </location>
</feature>
<dbReference type="InterPro" id="IPR019870">
    <property type="entry name" value="Se_metab_YedF"/>
</dbReference>
<dbReference type="Gene3D" id="3.40.1260.10">
    <property type="entry name" value="DsrEFH-like"/>
    <property type="match status" value="1"/>
</dbReference>
<protein>
    <submittedName>
        <fullName evidence="3">Sulfurtransferase-like selenium metabolism protein YedF</fullName>
    </submittedName>
</protein>
<dbReference type="SUPFAM" id="SSF75169">
    <property type="entry name" value="DsrEFH-like"/>
    <property type="match status" value="1"/>
</dbReference>
<dbReference type="InterPro" id="IPR036868">
    <property type="entry name" value="TusA-like_sf"/>
</dbReference>
<gene>
    <name evidence="3" type="primary">yedF</name>
    <name evidence="3" type="ORF">L2W38_03750</name>
</gene>
<name>A0ABS9EL53_9BACT</name>
<dbReference type="InterPro" id="IPR001455">
    <property type="entry name" value="TusA-like"/>
</dbReference>
<feature type="region of interest" description="Disordered" evidence="1">
    <location>
        <begin position="65"/>
        <end position="94"/>
    </location>
</feature>
<keyword evidence="4" id="KW-1185">Reference proteome</keyword>
<dbReference type="Pfam" id="PF01206">
    <property type="entry name" value="TusA"/>
    <property type="match status" value="1"/>
</dbReference>
<evidence type="ECO:0000313" key="4">
    <source>
        <dbReference type="Proteomes" id="UP001200430"/>
    </source>
</evidence>
<evidence type="ECO:0000313" key="3">
    <source>
        <dbReference type="EMBL" id="MCF4141929.1"/>
    </source>
</evidence>
<dbReference type="Pfam" id="PF02635">
    <property type="entry name" value="DsrE"/>
    <property type="match status" value="1"/>
</dbReference>
<dbReference type="InterPro" id="IPR027396">
    <property type="entry name" value="DsrEFH-like"/>
</dbReference>
<accession>A0ABS9EL53</accession>
<dbReference type="InterPro" id="IPR003787">
    <property type="entry name" value="Sulphur_relay_DsrE/F-like"/>
</dbReference>